<dbReference type="Proteomes" id="UP000236321">
    <property type="component" value="Unassembled WGS sequence"/>
</dbReference>
<gene>
    <name evidence="1" type="ORF">BGM30_32470</name>
</gene>
<proteinExistence type="predicted"/>
<dbReference type="EMBL" id="BEYQ01000010">
    <property type="protein sequence ID" value="GBD54154.1"/>
    <property type="molecule type" value="Genomic_DNA"/>
</dbReference>
<accession>A0A2H6BVE2</accession>
<dbReference type="RefSeq" id="WP_002739141.1">
    <property type="nucleotide sequence ID" value="NZ_BEIU01000002.1"/>
</dbReference>
<comment type="caution">
    <text evidence="1">The sequence shown here is derived from an EMBL/GenBank/DDBJ whole genome shotgun (WGS) entry which is preliminary data.</text>
</comment>
<name>A0A2H6BVE2_MICAE</name>
<reference evidence="2" key="1">
    <citation type="submission" date="2017-12" db="EMBL/GenBank/DDBJ databases">
        <title>Improved Draft Genome Sequence of Microcystis aeruginosa NIES-298, a Microcystin-Producing Cyanobacterium from Lake Kasumigaura, Japan.</title>
        <authorList>
            <person name="Yamaguchi H."/>
            <person name="Suzuki S."/>
            <person name="Kawachi M."/>
        </authorList>
    </citation>
    <scope>NUCLEOTIDE SEQUENCE [LARGE SCALE GENOMIC DNA]</scope>
    <source>
        <strain evidence="2">NIES-298</strain>
    </source>
</reference>
<dbReference type="AlphaFoldDB" id="A0A2H6BVE2"/>
<evidence type="ECO:0000313" key="2">
    <source>
        <dbReference type="Proteomes" id="UP000236321"/>
    </source>
</evidence>
<evidence type="ECO:0000313" key="1">
    <source>
        <dbReference type="EMBL" id="GBD54154.1"/>
    </source>
</evidence>
<protein>
    <submittedName>
        <fullName evidence="1">Uncharacterized protein</fullName>
    </submittedName>
</protein>
<sequence>MRKSTNLENPINQYSTLNQLLQPHLGVLPNAFGIAFKPTAAINVHGAFPQKSIAGAVGVRLGNAPYKISVLLRSAFGIALCKMG</sequence>
<organism evidence="1 2">
    <name type="scientific">Microcystis aeruginosa NIES-298</name>
    <dbReference type="NCBI Taxonomy" id="449468"/>
    <lineage>
        <taxon>Bacteria</taxon>
        <taxon>Bacillati</taxon>
        <taxon>Cyanobacteriota</taxon>
        <taxon>Cyanophyceae</taxon>
        <taxon>Oscillatoriophycideae</taxon>
        <taxon>Chroococcales</taxon>
        <taxon>Microcystaceae</taxon>
        <taxon>Microcystis</taxon>
    </lineage>
</organism>